<dbReference type="GO" id="GO:0000981">
    <property type="term" value="F:DNA-binding transcription factor activity, RNA polymerase II-specific"/>
    <property type="evidence" value="ECO:0007669"/>
    <property type="project" value="InterPro"/>
</dbReference>
<dbReference type="PaxDb" id="3880-AES72225"/>
<evidence type="ECO:0000313" key="3">
    <source>
        <dbReference type="Proteomes" id="UP000002051"/>
    </source>
</evidence>
<dbReference type="Pfam" id="PF08731">
    <property type="entry name" value="AFT"/>
    <property type="match status" value="1"/>
</dbReference>
<dbReference type="PANTHER" id="PTHR31569:SF4">
    <property type="entry name" value="SWIM-TYPE DOMAIN-CONTAINING PROTEIN"/>
    <property type="match status" value="1"/>
</dbReference>
<dbReference type="HOGENOM" id="CLU_069925_1_0_1"/>
<keyword evidence="1" id="KW-0238">DNA-binding</keyword>
<dbReference type="InterPro" id="IPR052579">
    <property type="entry name" value="Zinc_finger_SWIM"/>
</dbReference>
<gene>
    <name evidence="1" type="ordered locus">MTR_3g087440</name>
</gene>
<reference evidence="1 3" key="2">
    <citation type="journal article" date="2014" name="BMC Genomics">
        <title>An improved genome release (version Mt4.0) for the model legume Medicago truncatula.</title>
        <authorList>
            <person name="Tang H."/>
            <person name="Krishnakumar V."/>
            <person name="Bidwell S."/>
            <person name="Rosen B."/>
            <person name="Chan A."/>
            <person name="Zhou S."/>
            <person name="Gentzbittel L."/>
            <person name="Childs K.L."/>
            <person name="Yandell M."/>
            <person name="Gundlach H."/>
            <person name="Mayer K.F."/>
            <person name="Schwartz D.C."/>
            <person name="Town C.D."/>
        </authorList>
    </citation>
    <scope>GENOME REANNOTATION</scope>
    <source>
        <strain evidence="2 3">cv. Jemalong A17</strain>
    </source>
</reference>
<dbReference type="EnsemblPlants" id="AES72225">
    <property type="protein sequence ID" value="AES72225"/>
    <property type="gene ID" value="MTR_3g087440"/>
</dbReference>
<proteinExistence type="predicted"/>
<dbReference type="GO" id="GO:0010106">
    <property type="term" value="P:cellular response to iron ion starvation"/>
    <property type="evidence" value="ECO:0007669"/>
    <property type="project" value="InterPro"/>
</dbReference>
<dbReference type="GO" id="GO:0003677">
    <property type="term" value="F:DNA binding"/>
    <property type="evidence" value="ECO:0007669"/>
    <property type="project" value="UniProtKB-KW"/>
</dbReference>
<sequence length="235" mass="26680">MVENVAEDGVEAKPGKNKAFGVGVGSSEGKPTNDVKFKVKIPFQVEAHIVHNQAKSVPTGNFEDKPKLVPIGVRVIQVNTWSFFTTNERWKDREELLGWVRRQAGRAGFTISIDKSSTIVPYMTMQCERSGEYKPPKTRKKPKLEGTGSRKCNCLFRLKCFFEKKTQEWWIAMLCRVHNHDLAPNLSGHLLAGRLLGEEKQRVTDMTNSLAKPRNILMDLKEKKQRNCDTHQASV</sequence>
<dbReference type="InterPro" id="IPR014842">
    <property type="entry name" value="AFT"/>
</dbReference>
<dbReference type="EMBL" id="CM001219">
    <property type="protein sequence ID" value="AES72225.1"/>
    <property type="molecule type" value="Genomic_DNA"/>
</dbReference>
<dbReference type="GO" id="GO:0045944">
    <property type="term" value="P:positive regulation of transcription by RNA polymerase II"/>
    <property type="evidence" value="ECO:0007669"/>
    <property type="project" value="InterPro"/>
</dbReference>
<accession>G7J3U0</accession>
<protein>
    <submittedName>
        <fullName evidence="1">FAR1 DNA-binding domain protein</fullName>
    </submittedName>
</protein>
<keyword evidence="3" id="KW-1185">Reference proteome</keyword>
<organism evidence="1 3">
    <name type="scientific">Medicago truncatula</name>
    <name type="common">Barrel medic</name>
    <name type="synonym">Medicago tribuloides</name>
    <dbReference type="NCBI Taxonomy" id="3880"/>
    <lineage>
        <taxon>Eukaryota</taxon>
        <taxon>Viridiplantae</taxon>
        <taxon>Streptophyta</taxon>
        <taxon>Embryophyta</taxon>
        <taxon>Tracheophyta</taxon>
        <taxon>Spermatophyta</taxon>
        <taxon>Magnoliopsida</taxon>
        <taxon>eudicotyledons</taxon>
        <taxon>Gunneridae</taxon>
        <taxon>Pentapetalae</taxon>
        <taxon>rosids</taxon>
        <taxon>fabids</taxon>
        <taxon>Fabales</taxon>
        <taxon>Fabaceae</taxon>
        <taxon>Papilionoideae</taxon>
        <taxon>50 kb inversion clade</taxon>
        <taxon>NPAAA clade</taxon>
        <taxon>Hologalegina</taxon>
        <taxon>IRL clade</taxon>
        <taxon>Trifolieae</taxon>
        <taxon>Medicago</taxon>
    </lineage>
</organism>
<evidence type="ECO:0000313" key="2">
    <source>
        <dbReference type="EnsemblPlants" id="AES72225"/>
    </source>
</evidence>
<dbReference type="AlphaFoldDB" id="G7J3U0"/>
<dbReference type="Proteomes" id="UP000002051">
    <property type="component" value="Chromosome 3"/>
</dbReference>
<name>G7J3U0_MEDTR</name>
<reference evidence="1 3" key="1">
    <citation type="journal article" date="2011" name="Nature">
        <title>The Medicago genome provides insight into the evolution of rhizobial symbioses.</title>
        <authorList>
            <person name="Young N.D."/>
            <person name="Debelle F."/>
            <person name="Oldroyd G.E."/>
            <person name="Geurts R."/>
            <person name="Cannon S.B."/>
            <person name="Udvardi M.K."/>
            <person name="Benedito V.A."/>
            <person name="Mayer K.F."/>
            <person name="Gouzy J."/>
            <person name="Schoof H."/>
            <person name="Van de Peer Y."/>
            <person name="Proost S."/>
            <person name="Cook D.R."/>
            <person name="Meyers B.C."/>
            <person name="Spannagl M."/>
            <person name="Cheung F."/>
            <person name="De Mita S."/>
            <person name="Krishnakumar V."/>
            <person name="Gundlach H."/>
            <person name="Zhou S."/>
            <person name="Mudge J."/>
            <person name="Bharti A.K."/>
            <person name="Murray J.D."/>
            <person name="Naoumkina M.A."/>
            <person name="Rosen B."/>
            <person name="Silverstein K.A."/>
            <person name="Tang H."/>
            <person name="Rombauts S."/>
            <person name="Zhao P.X."/>
            <person name="Zhou P."/>
            <person name="Barbe V."/>
            <person name="Bardou P."/>
            <person name="Bechner M."/>
            <person name="Bellec A."/>
            <person name="Berger A."/>
            <person name="Berges H."/>
            <person name="Bidwell S."/>
            <person name="Bisseling T."/>
            <person name="Choisne N."/>
            <person name="Couloux A."/>
            <person name="Denny R."/>
            <person name="Deshpande S."/>
            <person name="Dai X."/>
            <person name="Doyle J.J."/>
            <person name="Dudez A.M."/>
            <person name="Farmer A.D."/>
            <person name="Fouteau S."/>
            <person name="Franken C."/>
            <person name="Gibelin C."/>
            <person name="Gish J."/>
            <person name="Goldstein S."/>
            <person name="Gonzalez A.J."/>
            <person name="Green P.J."/>
            <person name="Hallab A."/>
            <person name="Hartog M."/>
            <person name="Hua A."/>
            <person name="Humphray S.J."/>
            <person name="Jeong D.H."/>
            <person name="Jing Y."/>
            <person name="Jocker A."/>
            <person name="Kenton S.M."/>
            <person name="Kim D.J."/>
            <person name="Klee K."/>
            <person name="Lai H."/>
            <person name="Lang C."/>
            <person name="Lin S."/>
            <person name="Macmil S.L."/>
            <person name="Magdelenat G."/>
            <person name="Matthews L."/>
            <person name="McCorrison J."/>
            <person name="Monaghan E.L."/>
            <person name="Mun J.H."/>
            <person name="Najar F.Z."/>
            <person name="Nicholson C."/>
            <person name="Noirot C."/>
            <person name="O'Bleness M."/>
            <person name="Paule C.R."/>
            <person name="Poulain J."/>
            <person name="Prion F."/>
            <person name="Qin B."/>
            <person name="Qu C."/>
            <person name="Retzel E.F."/>
            <person name="Riddle C."/>
            <person name="Sallet E."/>
            <person name="Samain S."/>
            <person name="Samson N."/>
            <person name="Sanders I."/>
            <person name="Saurat O."/>
            <person name="Scarpelli C."/>
            <person name="Schiex T."/>
            <person name="Segurens B."/>
            <person name="Severin A.J."/>
            <person name="Sherrier D.J."/>
            <person name="Shi R."/>
            <person name="Sims S."/>
            <person name="Singer S.R."/>
            <person name="Sinharoy S."/>
            <person name="Sterck L."/>
            <person name="Viollet A."/>
            <person name="Wang B.B."/>
            <person name="Wang K."/>
            <person name="Wang M."/>
            <person name="Wang X."/>
            <person name="Warfsmann J."/>
            <person name="Weissenbach J."/>
            <person name="White D.D."/>
            <person name="White J.D."/>
            <person name="Wiley G.B."/>
            <person name="Wincker P."/>
            <person name="Xing Y."/>
            <person name="Yang L."/>
            <person name="Yao Z."/>
            <person name="Ying F."/>
            <person name="Zhai J."/>
            <person name="Zhou L."/>
            <person name="Zuber A."/>
            <person name="Denarie J."/>
            <person name="Dixon R.A."/>
            <person name="May G.D."/>
            <person name="Schwartz D.C."/>
            <person name="Rogers J."/>
            <person name="Quetier F."/>
            <person name="Town C.D."/>
            <person name="Roe B.A."/>
        </authorList>
    </citation>
    <scope>NUCLEOTIDE SEQUENCE [LARGE SCALE GENOMIC DNA]</scope>
    <source>
        <strain evidence="1">A17</strain>
        <strain evidence="2 3">cv. Jemalong A17</strain>
    </source>
</reference>
<dbReference type="PANTHER" id="PTHR31569">
    <property type="entry name" value="SWIM-TYPE DOMAIN-CONTAINING PROTEIN"/>
    <property type="match status" value="1"/>
</dbReference>
<evidence type="ECO:0000313" key="1">
    <source>
        <dbReference type="EMBL" id="AES72225.1"/>
    </source>
</evidence>
<reference evidence="2" key="3">
    <citation type="submission" date="2015-04" db="UniProtKB">
        <authorList>
            <consortium name="EnsemblPlants"/>
        </authorList>
    </citation>
    <scope>IDENTIFICATION</scope>
    <source>
        <strain evidence="2">cv. Jemalong A17</strain>
    </source>
</reference>